<organism evidence="1 2">
    <name type="scientific">Rhodoblastus acidophilus</name>
    <name type="common">Rhodopseudomonas acidophila</name>
    <dbReference type="NCBI Taxonomy" id="1074"/>
    <lineage>
        <taxon>Bacteria</taxon>
        <taxon>Pseudomonadati</taxon>
        <taxon>Pseudomonadota</taxon>
        <taxon>Alphaproteobacteria</taxon>
        <taxon>Hyphomicrobiales</taxon>
        <taxon>Rhodoblastaceae</taxon>
        <taxon>Rhodoblastus</taxon>
    </lineage>
</organism>
<dbReference type="SUPFAM" id="SSF51120">
    <property type="entry name" value="beta-Roll"/>
    <property type="match status" value="1"/>
</dbReference>
<reference evidence="2" key="1">
    <citation type="submission" date="2017-06" db="EMBL/GenBank/DDBJ databases">
        <authorList>
            <person name="Varghese N."/>
            <person name="Submissions S."/>
        </authorList>
    </citation>
    <scope>NUCLEOTIDE SEQUENCE [LARGE SCALE GENOMIC DNA]</scope>
    <source>
        <strain evidence="2">DSM 137</strain>
    </source>
</reference>
<dbReference type="OrthoDB" id="7975253at2"/>
<dbReference type="Gene3D" id="1.10.3130.20">
    <property type="entry name" value="Phycobilisome linker domain"/>
    <property type="match status" value="1"/>
</dbReference>
<dbReference type="Proteomes" id="UP000198418">
    <property type="component" value="Unassembled WGS sequence"/>
</dbReference>
<dbReference type="InterPro" id="IPR038255">
    <property type="entry name" value="PBS_linker_sf"/>
</dbReference>
<dbReference type="PRINTS" id="PR00313">
    <property type="entry name" value="CABNDNGRPT"/>
</dbReference>
<sequence>MADYTPNLNAAWSAISGQANATLDAASLAVYNAGLNNGTLTMAQVYTALESEPFVQNITNPIIRLYQAAFGRLPDTDGLNVWVDHLAHNPNSFSWMVSQFAYGTEFQAIFGVDGSATINTAVITQFYNNFLNRAPTAGEVANWVGSGMSVANALALCVNSTEFANGVSSGISAYQSLLGAGTPPSGGTLFTLNTQVAQTFTLTTGIDSGSAFTGGNGNDLFDATKGAGGVATLTPLDSIDGGAGVNTLNASQTAGISLTASTTVKNIQTANLTSSSTVAADTSAWTGLTTENVVSVGGETLSLGSKTALKAVDTALAAGAITVDGGTSVNIAATGATTGTITVGTTTAPTGAVTISNTSTGNVTMGAIDVHGGATVTITQANGNAVNTTTTMGAVTVTGTANTTAVIVNNAAPATASGTVAGVAESTVAINDVNAGSTTTAGTIAAASVSGYTALSIADTALTTLSVANGSGNIIIDNSGLTTPTNKTLGLTVNGLTGGTLDDADVYTTLNVTTTGANSTLANITEGAVTALTVAGTKGLTLTSTAGLSALKTVAVSGSAGLTADLSGSTVTDVNASATSGAMTVTVDISKATYEGGSGADKVTLSNTAATKAVTLGDGDDTLILTNGTLPTAAISAGNGTDTLQMTGANAATASGSAAFAAVVTGFEHLTLTGATNQTIDLAALGNLNYVSASGGNGLTLNNYAANGTLVLTGAGTAYTANLATATGSSDVLNVTLTDGSNAGVAFATTGLTAAGVETLNITTADTQTTPTGGFNDTLTVLGNSAKAITVAGNAGLTLTATDTALTSLDASGISLGGFTFTSGALAAAAAIKGSATGTNTVDFSAATGGAVTYTGGTGSDVITATNGKADIIHLGGGATNNTVTGDTGNYAIDSTATGTDSVTVTTGNNTVSLGDGANTFTATIGNNVYTGGAGVDTVTLGSATLSGVNTITTGTGADVVTFAGVTANGNSYSTITDAHASLQIVFTDAGQISGTTAWTSAKVALADTAVFQDYLDAATVGDGSTNAKLGWFQYNGNTYVVEDNSAATTFQNAGDSVVKLTGLVDLSTATFVATATTSGALTLV</sequence>
<evidence type="ECO:0000313" key="2">
    <source>
        <dbReference type="Proteomes" id="UP000198418"/>
    </source>
</evidence>
<dbReference type="EMBL" id="FYDG01000019">
    <property type="protein sequence ID" value="SNB82313.1"/>
    <property type="molecule type" value="Genomic_DNA"/>
</dbReference>
<gene>
    <name evidence="1" type="ORF">SAMN06265338_11928</name>
</gene>
<accession>A0A212SA28</accession>
<dbReference type="InterPro" id="IPR011049">
    <property type="entry name" value="Serralysin-like_metalloprot_C"/>
</dbReference>
<proteinExistence type="predicted"/>
<dbReference type="AlphaFoldDB" id="A0A212SA28"/>
<evidence type="ECO:0000313" key="1">
    <source>
        <dbReference type="EMBL" id="SNB82313.1"/>
    </source>
</evidence>
<dbReference type="Gene3D" id="2.160.20.160">
    <property type="match status" value="1"/>
</dbReference>
<name>A0A212SA28_RHOAC</name>
<keyword evidence="2" id="KW-1185">Reference proteome</keyword>
<protein>
    <submittedName>
        <fullName evidence="1">S-layer protein</fullName>
    </submittedName>
</protein>
<dbReference type="RefSeq" id="WP_088522352.1">
    <property type="nucleotide sequence ID" value="NZ_FYDG01000019.1"/>
</dbReference>